<keyword evidence="2" id="KW-0472">Membrane</keyword>
<keyword evidence="2" id="KW-0812">Transmembrane</keyword>
<protein>
    <submittedName>
        <fullName evidence="3">Uncharacterized protein</fullName>
    </submittedName>
</protein>
<reference evidence="3" key="1">
    <citation type="submission" date="2018-04" db="EMBL/GenBank/DDBJ databases">
        <title>Draft genome sequence of the Candidatus Spirobacillus cienkowskii, a pathogen of freshwater Daphnia species, reconstructed from hemolymph metagenomic reads.</title>
        <authorList>
            <person name="Bresciani L."/>
            <person name="Lemos L.N."/>
            <person name="Wale N."/>
            <person name="Lin J.Y."/>
            <person name="Fernandes G.R."/>
            <person name="Duffy M.A."/>
            <person name="Rodrigues J.M."/>
        </authorList>
    </citation>
    <scope>NUCLEOTIDE SEQUENCE [LARGE SCALE GENOMIC DNA]</scope>
    <source>
        <strain evidence="3">Binning01</strain>
    </source>
</reference>
<evidence type="ECO:0000256" key="2">
    <source>
        <dbReference type="SAM" id="Phobius"/>
    </source>
</evidence>
<comment type="caution">
    <text evidence="3">The sequence shown here is derived from an EMBL/GenBank/DDBJ whole genome shotgun (WGS) entry which is preliminary data.</text>
</comment>
<feature type="transmembrane region" description="Helical" evidence="2">
    <location>
        <begin position="111"/>
        <end position="129"/>
    </location>
</feature>
<evidence type="ECO:0000313" key="3">
    <source>
        <dbReference type="EMBL" id="RDB36277.1"/>
    </source>
</evidence>
<keyword evidence="4" id="KW-1185">Reference proteome</keyword>
<keyword evidence="2" id="KW-1133">Transmembrane helix</keyword>
<sequence length="130" mass="15050">MRQDFIKIKLFVFKTIMFLLLNHLLTTTAISLERVVNGEEVYEPKKTTNQTKTPKNEHKESNSHAPNAAETKKESATKKDTEHKGSEEKYKGNRVVNLPENDQYDIHKPKGIIWFSAVFVILLIMIFVFT</sequence>
<dbReference type="AlphaFoldDB" id="A0A369KTW2"/>
<feature type="compositionally biased region" description="Basic and acidic residues" evidence="1">
    <location>
        <begin position="70"/>
        <end position="91"/>
    </location>
</feature>
<accession>A0A369KTW2</accession>
<name>A0A369KTW2_9BACT</name>
<dbReference type="Proteomes" id="UP000253934">
    <property type="component" value="Unassembled WGS sequence"/>
</dbReference>
<dbReference type="RefSeq" id="WP_338635271.1">
    <property type="nucleotide sequence ID" value="NZ_CP146516.1"/>
</dbReference>
<feature type="region of interest" description="Disordered" evidence="1">
    <location>
        <begin position="41"/>
        <end position="94"/>
    </location>
</feature>
<evidence type="ECO:0000256" key="1">
    <source>
        <dbReference type="SAM" id="MobiDB-lite"/>
    </source>
</evidence>
<gene>
    <name evidence="3" type="ORF">DCC88_05735</name>
</gene>
<dbReference type="EMBL" id="QOVW01000063">
    <property type="protein sequence ID" value="RDB36277.1"/>
    <property type="molecule type" value="Genomic_DNA"/>
</dbReference>
<organism evidence="3 4">
    <name type="scientific">Spirobacillus cienkowskii</name>
    <dbReference type="NCBI Taxonomy" id="495820"/>
    <lineage>
        <taxon>Bacteria</taxon>
        <taxon>Pseudomonadati</taxon>
        <taxon>Bdellovibrionota</taxon>
        <taxon>Oligoflexia</taxon>
        <taxon>Silvanigrellales</taxon>
        <taxon>Spirobacillus</taxon>
    </lineage>
</organism>
<evidence type="ECO:0000313" key="4">
    <source>
        <dbReference type="Proteomes" id="UP000253934"/>
    </source>
</evidence>
<proteinExistence type="predicted"/>